<feature type="binding site" evidence="1">
    <location>
        <begin position="194"/>
        <end position="196"/>
    </location>
    <ligand>
        <name>ATP</name>
        <dbReference type="ChEBI" id="CHEBI:30616"/>
    </ligand>
</feature>
<keyword evidence="1" id="KW-0547">Nucleotide-binding</keyword>
<comment type="subunit">
    <text evidence="1">Homodimer.</text>
</comment>
<comment type="function">
    <text evidence="1">Catalyzes a mechanistically unusual reaction, the ATP-dependent insertion of CO2 between the N7 and N8 nitrogen atoms of 7,8-diaminopelargonic acid (DAPA, also called 7,8-diammoniononanoate) to form a ureido ring.</text>
</comment>
<dbReference type="NCBIfam" id="TIGR00347">
    <property type="entry name" value="bioD"/>
    <property type="match status" value="1"/>
</dbReference>
<keyword evidence="1" id="KW-0067">ATP-binding</keyword>
<keyword evidence="1" id="KW-0436">Ligase</keyword>
<dbReference type="RefSeq" id="WP_035113208.1">
    <property type="nucleotide sequence ID" value="NZ_CP047046.1"/>
</dbReference>
<comment type="pathway">
    <text evidence="1">Cofactor biosynthesis; biotin biosynthesis; biotin from 7,8-diaminononanoate: step 1/2.</text>
</comment>
<feature type="binding site" evidence="1">
    <location>
        <position position="40"/>
    </location>
    <ligand>
        <name>substrate</name>
    </ligand>
</feature>
<protein>
    <recommendedName>
        <fullName evidence="1">ATP-dependent dethiobiotin synthetase BioD</fullName>
        <ecNumber evidence="1">6.3.3.3</ecNumber>
    </recommendedName>
    <alternativeName>
        <fullName evidence="1">DTB synthetase</fullName>
        <shortName evidence="1">DTBS</shortName>
    </alternativeName>
    <alternativeName>
        <fullName evidence="1">Dethiobiotin synthase</fullName>
    </alternativeName>
</protein>
<feature type="binding site" evidence="1">
    <location>
        <begin position="11"/>
        <end position="16"/>
    </location>
    <ligand>
        <name>ATP</name>
        <dbReference type="ChEBI" id="CHEBI:30616"/>
    </ligand>
</feature>
<dbReference type="GeneID" id="300551791"/>
<feature type="binding site" evidence="1">
    <location>
        <position position="48"/>
    </location>
    <ligand>
        <name>Mg(2+)</name>
        <dbReference type="ChEBI" id="CHEBI:18420"/>
    </ligand>
</feature>
<reference evidence="2 3" key="1">
    <citation type="submission" date="2014-10" db="EMBL/GenBank/DDBJ databases">
        <title>Whole Genome sequence of Corynebacterium auriscanis strain CIP 106629.</title>
        <authorList>
            <person name="Hassan S.S."/>
            <person name="Jamal S.B."/>
            <person name="Tiwari S."/>
            <person name="Oliveira L.D.C."/>
            <person name="Souza F."/>
            <person name="Mariano D.C."/>
            <person name="Almeida S."/>
            <person name="Dorella F."/>
            <person name="Pereira F."/>
            <person name="Carvalho A."/>
            <person name="Leal C.A."/>
            <person name="Soares S.D.C."/>
            <person name="Figueiredo H.C."/>
            <person name="Silva A."/>
            <person name="Azevedo V.A."/>
        </authorList>
    </citation>
    <scope>NUCLEOTIDE SEQUENCE [LARGE SCALE GENOMIC DNA]</scope>
    <source>
        <strain evidence="2 3">CIP 106629</strain>
    </source>
</reference>
<dbReference type="PIRSF" id="PIRSF006755">
    <property type="entry name" value="DTB_synth"/>
    <property type="match status" value="1"/>
</dbReference>
<dbReference type="PANTHER" id="PTHR43210:SF5">
    <property type="entry name" value="DETHIOBIOTIN SYNTHETASE"/>
    <property type="match status" value="1"/>
</dbReference>
<feature type="binding site" evidence="1">
    <location>
        <position position="15"/>
    </location>
    <ligand>
        <name>Mg(2+)</name>
        <dbReference type="ChEBI" id="CHEBI:18420"/>
    </ligand>
</feature>
<feature type="binding site" evidence="1">
    <location>
        <position position="48"/>
    </location>
    <ligand>
        <name>ATP</name>
        <dbReference type="ChEBI" id="CHEBI:30616"/>
    </ligand>
</feature>
<feature type="active site" evidence="1">
    <location>
        <position position="36"/>
    </location>
</feature>
<dbReference type="AlphaFoldDB" id="A0A0A2DML9"/>
<comment type="similarity">
    <text evidence="1">Belongs to the dethiobiotin synthetase family.</text>
</comment>
<name>A0A0A2DML9_9CORY</name>
<comment type="catalytic activity">
    <reaction evidence="1">
        <text>(7R,8S)-7,8-diammoniononanoate + CO2 + ATP = (4R,5S)-dethiobiotin + ADP + phosphate + 3 H(+)</text>
        <dbReference type="Rhea" id="RHEA:15805"/>
        <dbReference type="ChEBI" id="CHEBI:15378"/>
        <dbReference type="ChEBI" id="CHEBI:16526"/>
        <dbReference type="ChEBI" id="CHEBI:30616"/>
        <dbReference type="ChEBI" id="CHEBI:43474"/>
        <dbReference type="ChEBI" id="CHEBI:149469"/>
        <dbReference type="ChEBI" id="CHEBI:149473"/>
        <dbReference type="ChEBI" id="CHEBI:456216"/>
        <dbReference type="EC" id="6.3.3.3"/>
    </reaction>
</comment>
<dbReference type="PANTHER" id="PTHR43210">
    <property type="entry name" value="DETHIOBIOTIN SYNTHETASE"/>
    <property type="match status" value="1"/>
</dbReference>
<dbReference type="InterPro" id="IPR004472">
    <property type="entry name" value="DTB_synth_BioD"/>
</dbReference>
<gene>
    <name evidence="1" type="primary">bioD</name>
    <name evidence="2" type="ORF">MA47_01745</name>
</gene>
<dbReference type="InterPro" id="IPR027417">
    <property type="entry name" value="P-loop_NTPase"/>
</dbReference>
<keyword evidence="1" id="KW-0093">Biotin biosynthesis</keyword>
<feature type="binding site" evidence="1">
    <location>
        <begin position="104"/>
        <end position="107"/>
    </location>
    <ligand>
        <name>ATP</name>
        <dbReference type="ChEBI" id="CHEBI:30616"/>
    </ligand>
</feature>
<feature type="binding site" evidence="1">
    <location>
        <position position="104"/>
    </location>
    <ligand>
        <name>Mg(2+)</name>
        <dbReference type="ChEBI" id="CHEBI:18420"/>
    </ligand>
</feature>
<accession>A0A0A2DML9</accession>
<dbReference type="GO" id="GO:0000287">
    <property type="term" value="F:magnesium ion binding"/>
    <property type="evidence" value="ECO:0007669"/>
    <property type="project" value="UniProtKB-UniRule"/>
</dbReference>
<keyword evidence="1" id="KW-0479">Metal-binding</keyword>
<organism evidence="2 3">
    <name type="scientific">Corynebacterium auriscanis</name>
    <dbReference type="NCBI Taxonomy" id="99807"/>
    <lineage>
        <taxon>Bacteria</taxon>
        <taxon>Bacillati</taxon>
        <taxon>Actinomycetota</taxon>
        <taxon>Actinomycetes</taxon>
        <taxon>Mycobacteriales</taxon>
        <taxon>Corynebacteriaceae</taxon>
        <taxon>Corynebacterium</taxon>
    </lineage>
</organism>
<dbReference type="SUPFAM" id="SSF52540">
    <property type="entry name" value="P-loop containing nucleoside triphosphate hydrolases"/>
    <property type="match status" value="1"/>
</dbReference>
<dbReference type="Pfam" id="PF13500">
    <property type="entry name" value="AAA_26"/>
    <property type="match status" value="1"/>
</dbReference>
<comment type="caution">
    <text evidence="2">The sequence shown here is derived from an EMBL/GenBank/DDBJ whole genome shotgun (WGS) entry which is preliminary data.</text>
</comment>
<sequence length="233" mass="24180">MIYCITGTNTDVGKTIATAALAAHYTAQGLRVTVAKPVQTGEPPGHGDTATVARLTGVQTCEFVRYPEPLAPNLSARHAGISQPDREELVNWIRHIEADIVLVEGAGGLLVRLADDFTLADVAADLSAPLIVVTSLGLGSLNAAELTVEAAHSRGLKVAGLIGGSLPATPDLATRLNIQELPHITGVPLLGCIPAGAGALNQEEFRSHEFFNPAALPLLAPSPASPKIVDSDR</sequence>
<keyword evidence="3" id="KW-1185">Reference proteome</keyword>
<keyword evidence="1" id="KW-0460">Magnesium</keyword>
<dbReference type="UniPathway" id="UPA00078">
    <property type="reaction ID" value="UER00161"/>
</dbReference>
<dbReference type="CDD" id="cd03109">
    <property type="entry name" value="DTBS"/>
    <property type="match status" value="1"/>
</dbReference>
<dbReference type="GO" id="GO:0004141">
    <property type="term" value="F:dethiobiotin synthase activity"/>
    <property type="evidence" value="ECO:0007669"/>
    <property type="project" value="UniProtKB-UniRule"/>
</dbReference>
<dbReference type="EMBL" id="JRVJ01000003">
    <property type="protein sequence ID" value="KGM19007.1"/>
    <property type="molecule type" value="Genomic_DNA"/>
</dbReference>
<comment type="cofactor">
    <cofactor evidence="1">
        <name>Mg(2+)</name>
        <dbReference type="ChEBI" id="CHEBI:18420"/>
    </cofactor>
</comment>
<feature type="binding site" evidence="1">
    <location>
        <position position="201"/>
    </location>
    <ligand>
        <name>ATP</name>
        <dbReference type="ChEBI" id="CHEBI:30616"/>
    </ligand>
</feature>
<dbReference type="Gene3D" id="3.40.50.300">
    <property type="entry name" value="P-loop containing nucleotide triphosphate hydrolases"/>
    <property type="match status" value="1"/>
</dbReference>
<dbReference type="GO" id="GO:0005829">
    <property type="term" value="C:cytosol"/>
    <property type="evidence" value="ECO:0007669"/>
    <property type="project" value="TreeGrafter"/>
</dbReference>
<evidence type="ECO:0000313" key="2">
    <source>
        <dbReference type="EMBL" id="KGM19007.1"/>
    </source>
</evidence>
<proteinExistence type="inferred from homology"/>
<evidence type="ECO:0000313" key="3">
    <source>
        <dbReference type="Proteomes" id="UP000030145"/>
    </source>
</evidence>
<dbReference type="GO" id="GO:0009102">
    <property type="term" value="P:biotin biosynthetic process"/>
    <property type="evidence" value="ECO:0007669"/>
    <property type="project" value="UniProtKB-UniRule"/>
</dbReference>
<feature type="binding site" evidence="1">
    <location>
        <begin position="164"/>
        <end position="165"/>
    </location>
    <ligand>
        <name>ATP</name>
        <dbReference type="ChEBI" id="CHEBI:30616"/>
    </ligand>
</feature>
<dbReference type="HAMAP" id="MF_00336">
    <property type="entry name" value="BioD"/>
    <property type="match status" value="1"/>
</dbReference>
<comment type="subcellular location">
    <subcellularLocation>
        <location evidence="1">Cytoplasm</location>
    </subcellularLocation>
</comment>
<dbReference type="EC" id="6.3.3.3" evidence="1"/>
<dbReference type="Proteomes" id="UP000030145">
    <property type="component" value="Unassembled WGS sequence"/>
</dbReference>
<keyword evidence="1" id="KW-0963">Cytoplasm</keyword>
<dbReference type="GO" id="GO:0005524">
    <property type="term" value="F:ATP binding"/>
    <property type="evidence" value="ECO:0007669"/>
    <property type="project" value="UniProtKB-UniRule"/>
</dbReference>
<evidence type="ECO:0000256" key="1">
    <source>
        <dbReference type="HAMAP-Rule" id="MF_00336"/>
    </source>
</evidence>